<name>A0AAW1YA35_RUBAR</name>
<evidence type="ECO:0008006" key="4">
    <source>
        <dbReference type="Google" id="ProtNLM"/>
    </source>
</evidence>
<dbReference type="Pfam" id="PF02458">
    <property type="entry name" value="Transferase"/>
    <property type="match status" value="1"/>
</dbReference>
<dbReference type="InterPro" id="IPR050317">
    <property type="entry name" value="Plant_Fungal_Acyltransferase"/>
</dbReference>
<dbReference type="PANTHER" id="PTHR31642">
    <property type="entry name" value="TRICHOTHECENE 3-O-ACETYLTRANSFERASE"/>
    <property type="match status" value="1"/>
</dbReference>
<dbReference type="AlphaFoldDB" id="A0AAW1YA35"/>
<dbReference type="Proteomes" id="UP001457282">
    <property type="component" value="Unassembled WGS sequence"/>
</dbReference>
<accession>A0AAW1YA35</accession>
<reference evidence="2 3" key="1">
    <citation type="journal article" date="2023" name="G3 (Bethesda)">
        <title>A chromosome-length genome assembly and annotation of blackberry (Rubus argutus, cv. 'Hillquist').</title>
        <authorList>
            <person name="Bruna T."/>
            <person name="Aryal R."/>
            <person name="Dudchenko O."/>
            <person name="Sargent D.J."/>
            <person name="Mead D."/>
            <person name="Buti M."/>
            <person name="Cavallini A."/>
            <person name="Hytonen T."/>
            <person name="Andres J."/>
            <person name="Pham M."/>
            <person name="Weisz D."/>
            <person name="Mascagni F."/>
            <person name="Usai G."/>
            <person name="Natali L."/>
            <person name="Bassil N."/>
            <person name="Fernandez G.E."/>
            <person name="Lomsadze A."/>
            <person name="Armour M."/>
            <person name="Olukolu B."/>
            <person name="Poorten T."/>
            <person name="Britton C."/>
            <person name="Davik J."/>
            <person name="Ashrafi H."/>
            <person name="Aiden E.L."/>
            <person name="Borodovsky M."/>
            <person name="Worthington M."/>
        </authorList>
    </citation>
    <scope>NUCLEOTIDE SEQUENCE [LARGE SCALE GENOMIC DNA]</scope>
    <source>
        <strain evidence="2">PI 553951</strain>
    </source>
</reference>
<proteinExistence type="inferred from homology"/>
<keyword evidence="3" id="KW-1185">Reference proteome</keyword>
<protein>
    <recommendedName>
        <fullName evidence="4">Omega-hydroxypalmitate O-feruloyl transferase</fullName>
    </recommendedName>
</protein>
<organism evidence="2 3">
    <name type="scientific">Rubus argutus</name>
    <name type="common">Southern blackberry</name>
    <dbReference type="NCBI Taxonomy" id="59490"/>
    <lineage>
        <taxon>Eukaryota</taxon>
        <taxon>Viridiplantae</taxon>
        <taxon>Streptophyta</taxon>
        <taxon>Embryophyta</taxon>
        <taxon>Tracheophyta</taxon>
        <taxon>Spermatophyta</taxon>
        <taxon>Magnoliopsida</taxon>
        <taxon>eudicotyledons</taxon>
        <taxon>Gunneridae</taxon>
        <taxon>Pentapetalae</taxon>
        <taxon>rosids</taxon>
        <taxon>fabids</taxon>
        <taxon>Rosales</taxon>
        <taxon>Rosaceae</taxon>
        <taxon>Rosoideae</taxon>
        <taxon>Rosoideae incertae sedis</taxon>
        <taxon>Rubus</taxon>
    </lineage>
</organism>
<sequence length="439" mass="49017">MENVKLVEKVVIVPEKPTQRRRIFLSNIDLALAVYQESVSFFDSPNNGMSFSDAYGSLIRALGPLLSEYDFWAGRLVPSLEDSQRFEIDCNAAGIVVAAARTDTKLTELGELLIPKKEFKKFVAFLQDEVEIMDTKDKPLLSIQLTQLGCGSLVLASRFNHCVMDGVAVRDFEANLAALTRGNKHVISPNANRTMFKARNPPKISYPHFEYSKATDRSNLFTVRGMSGTNIKLCTTHNKTHLIYLSQQKITSIKEKALKDGRLKGCTSFHVVAAKIWKARSIAMNMPDEKTSTVLIPVDVRKRIVPQAPAGFSGNALVPAFAQAAVKELKEEEDSWLVRKVQEGVERLDDEYVRSGIDWLEVNRGVPRGEDSFSLVAWWKLGLEEDEFAWGKIKYSTSVLLKPGLVMLLPGQAGKAGLSICLELPDNQMELFCKLVMDE</sequence>
<gene>
    <name evidence="2" type="ORF">M0R45_010338</name>
</gene>
<dbReference type="InterPro" id="IPR023213">
    <property type="entry name" value="CAT-like_dom_sf"/>
</dbReference>
<comment type="caution">
    <text evidence="2">The sequence shown here is derived from an EMBL/GenBank/DDBJ whole genome shotgun (WGS) entry which is preliminary data.</text>
</comment>
<dbReference type="EMBL" id="JBEDUW010000002">
    <property type="protein sequence ID" value="KAK9944788.1"/>
    <property type="molecule type" value="Genomic_DNA"/>
</dbReference>
<evidence type="ECO:0000256" key="1">
    <source>
        <dbReference type="ARBA" id="ARBA00009861"/>
    </source>
</evidence>
<evidence type="ECO:0000313" key="2">
    <source>
        <dbReference type="EMBL" id="KAK9944788.1"/>
    </source>
</evidence>
<dbReference type="GO" id="GO:0016747">
    <property type="term" value="F:acyltransferase activity, transferring groups other than amino-acyl groups"/>
    <property type="evidence" value="ECO:0007669"/>
    <property type="project" value="TreeGrafter"/>
</dbReference>
<comment type="similarity">
    <text evidence="1">Belongs to the plant acyltransferase family.</text>
</comment>
<dbReference type="PANTHER" id="PTHR31642:SF217">
    <property type="entry name" value="OMEGA-HYDROXYPALMITATE O-FERULOYL TRANSFERASE-LIKE ISOFORM X1"/>
    <property type="match status" value="1"/>
</dbReference>
<dbReference type="Gene3D" id="3.30.559.10">
    <property type="entry name" value="Chloramphenicol acetyltransferase-like domain"/>
    <property type="match status" value="2"/>
</dbReference>
<evidence type="ECO:0000313" key="3">
    <source>
        <dbReference type="Proteomes" id="UP001457282"/>
    </source>
</evidence>